<evidence type="ECO:0000256" key="3">
    <source>
        <dbReference type="ARBA" id="ARBA00022737"/>
    </source>
</evidence>
<protein>
    <submittedName>
        <fullName evidence="11">Zinc finger protein 112-like</fullName>
    </submittedName>
</protein>
<dbReference type="PROSITE" id="PS50157">
    <property type="entry name" value="ZINC_FINGER_C2H2_2"/>
    <property type="match status" value="7"/>
</dbReference>
<feature type="domain" description="C2H2-type" evidence="9">
    <location>
        <begin position="368"/>
        <end position="395"/>
    </location>
</feature>
<evidence type="ECO:0000256" key="5">
    <source>
        <dbReference type="ARBA" id="ARBA00022833"/>
    </source>
</evidence>
<feature type="domain" description="C2H2-type" evidence="9">
    <location>
        <begin position="245"/>
        <end position="272"/>
    </location>
</feature>
<dbReference type="SMART" id="SM00355">
    <property type="entry name" value="ZnF_C2H2"/>
    <property type="match status" value="8"/>
</dbReference>
<proteinExistence type="predicted"/>
<evidence type="ECO:0000256" key="7">
    <source>
        <dbReference type="PROSITE-ProRule" id="PRU00042"/>
    </source>
</evidence>
<feature type="compositionally biased region" description="Polar residues" evidence="8">
    <location>
        <begin position="393"/>
        <end position="448"/>
    </location>
</feature>
<dbReference type="GeneID" id="106472252"/>
<feature type="domain" description="C2H2-type" evidence="9">
    <location>
        <begin position="189"/>
        <end position="216"/>
    </location>
</feature>
<dbReference type="RefSeq" id="XP_013788334.2">
    <property type="nucleotide sequence ID" value="XM_013932880.2"/>
</dbReference>
<dbReference type="PANTHER" id="PTHR16515">
    <property type="entry name" value="PR DOMAIN ZINC FINGER PROTEIN"/>
    <property type="match status" value="1"/>
</dbReference>
<evidence type="ECO:0000256" key="8">
    <source>
        <dbReference type="SAM" id="MobiDB-lite"/>
    </source>
</evidence>
<feature type="domain" description="C2H2-type" evidence="9">
    <location>
        <begin position="312"/>
        <end position="339"/>
    </location>
</feature>
<keyword evidence="5" id="KW-0862">Zinc</keyword>
<keyword evidence="10" id="KW-1185">Reference proteome</keyword>
<keyword evidence="2" id="KW-0479">Metal-binding</keyword>
<keyword evidence="6" id="KW-0539">Nucleus</keyword>
<evidence type="ECO:0000256" key="2">
    <source>
        <dbReference type="ARBA" id="ARBA00022723"/>
    </source>
</evidence>
<dbReference type="InterPro" id="IPR050331">
    <property type="entry name" value="Zinc_finger"/>
</dbReference>
<feature type="region of interest" description="Disordered" evidence="8">
    <location>
        <begin position="51"/>
        <end position="98"/>
    </location>
</feature>
<dbReference type="Proteomes" id="UP000694941">
    <property type="component" value="Unplaced"/>
</dbReference>
<dbReference type="Pfam" id="PF00096">
    <property type="entry name" value="zf-C2H2"/>
    <property type="match status" value="4"/>
</dbReference>
<feature type="domain" description="C2H2-type" evidence="9">
    <location>
        <begin position="340"/>
        <end position="367"/>
    </location>
</feature>
<sequence length="463" mass="51009">MASPPEQVVCTPTFVFQAAFPACTEQLLMSSVIPSTLSEYKDSHPYIRQGFDPRSHLSNFHPNTGTTTTSTTPLQPQDDVQKPKTSNSGNRTSSVKTHTFLGNNDYGTSSRNLLVAATGISTTSAFPGVDPTKMVSAAAAQAAAIVATVEKQEDVKDRLWPCPACKVPFKTAYELQAHLSHHTKGERTVPCEVCGKLFVSAERVRVHMRSAHGEKSCSCEICGSGFSYRCKLMDHMRTHTGDKPFHCDVCGKSFSQKNHLTRHSMIHTGERPYPCDFCGRGFYRKDKLSRHRRIHTGNLGIHAPSMQVGKNCSCEICGNGFSYRCKLLDHMRTHTGDKPFHCDICGKGFSQKNHLTRHSMIHTGERPYPCDFCGRSFYRKDKLSRHRRIHTAPTGSGKQQRGVGPNSNVSIPNTIGFSVPTSTPSTNTKVSQPSNNSNPGELTLQPASNPFKPEWQSPSPGVL</sequence>
<gene>
    <name evidence="11" type="primary">LOC106472252</name>
</gene>
<evidence type="ECO:0000256" key="6">
    <source>
        <dbReference type="ARBA" id="ARBA00023242"/>
    </source>
</evidence>
<evidence type="ECO:0000256" key="4">
    <source>
        <dbReference type="ARBA" id="ARBA00022771"/>
    </source>
</evidence>
<reference evidence="11" key="1">
    <citation type="submission" date="2025-08" db="UniProtKB">
        <authorList>
            <consortium name="RefSeq"/>
        </authorList>
    </citation>
    <scope>IDENTIFICATION</scope>
    <source>
        <tissue evidence="11">Muscle</tissue>
    </source>
</reference>
<keyword evidence="4 7" id="KW-0863">Zinc-finger</keyword>
<dbReference type="Pfam" id="PF13913">
    <property type="entry name" value="zf-C2HC_2"/>
    <property type="match status" value="1"/>
</dbReference>
<dbReference type="SUPFAM" id="SSF57667">
    <property type="entry name" value="beta-beta-alpha zinc fingers"/>
    <property type="match status" value="5"/>
</dbReference>
<evidence type="ECO:0000313" key="11">
    <source>
        <dbReference type="RefSeq" id="XP_013788334.2"/>
    </source>
</evidence>
<accession>A0ABM1BTF4</accession>
<feature type="region of interest" description="Disordered" evidence="8">
    <location>
        <begin position="384"/>
        <end position="463"/>
    </location>
</feature>
<feature type="domain" description="C2H2-type" evidence="9">
    <location>
        <begin position="273"/>
        <end position="300"/>
    </location>
</feature>
<evidence type="ECO:0000313" key="10">
    <source>
        <dbReference type="Proteomes" id="UP000694941"/>
    </source>
</evidence>
<evidence type="ECO:0000256" key="1">
    <source>
        <dbReference type="ARBA" id="ARBA00004123"/>
    </source>
</evidence>
<comment type="subcellular location">
    <subcellularLocation>
        <location evidence="1">Nucleus</location>
    </subcellularLocation>
</comment>
<feature type="compositionally biased region" description="Polar residues" evidence="8">
    <location>
        <begin position="83"/>
        <end position="98"/>
    </location>
</feature>
<dbReference type="InterPro" id="IPR036236">
    <property type="entry name" value="Znf_C2H2_sf"/>
</dbReference>
<dbReference type="Gene3D" id="3.30.160.60">
    <property type="entry name" value="Classic Zinc Finger"/>
    <property type="match status" value="7"/>
</dbReference>
<name>A0ABM1BTF4_LIMPO</name>
<keyword evidence="3" id="KW-0677">Repeat</keyword>
<feature type="domain" description="C2H2-type" evidence="9">
    <location>
        <begin position="217"/>
        <end position="244"/>
    </location>
</feature>
<organism evidence="10 11">
    <name type="scientific">Limulus polyphemus</name>
    <name type="common">Atlantic horseshoe crab</name>
    <dbReference type="NCBI Taxonomy" id="6850"/>
    <lineage>
        <taxon>Eukaryota</taxon>
        <taxon>Metazoa</taxon>
        <taxon>Ecdysozoa</taxon>
        <taxon>Arthropoda</taxon>
        <taxon>Chelicerata</taxon>
        <taxon>Merostomata</taxon>
        <taxon>Xiphosura</taxon>
        <taxon>Limulidae</taxon>
        <taxon>Limulus</taxon>
    </lineage>
</organism>
<dbReference type="InterPro" id="IPR013087">
    <property type="entry name" value="Znf_C2H2_type"/>
</dbReference>
<dbReference type="PROSITE" id="PS00028">
    <property type="entry name" value="ZINC_FINGER_C2H2_1"/>
    <property type="match status" value="8"/>
</dbReference>
<dbReference type="PANTHER" id="PTHR16515:SF49">
    <property type="entry name" value="GASTRULA ZINC FINGER PROTEIN XLCGF49.1-LIKE-RELATED"/>
    <property type="match status" value="1"/>
</dbReference>
<evidence type="ECO:0000259" key="9">
    <source>
        <dbReference type="PROSITE" id="PS50157"/>
    </source>
</evidence>